<comment type="caution">
    <text evidence="2">The sequence shown here is derived from an EMBL/GenBank/DDBJ whole genome shotgun (WGS) entry which is preliminary data.</text>
</comment>
<dbReference type="EMBL" id="DQAY01000033">
    <property type="protein sequence ID" value="HCO22461.1"/>
    <property type="molecule type" value="Genomic_DNA"/>
</dbReference>
<proteinExistence type="predicted"/>
<protein>
    <submittedName>
        <fullName evidence="2">Uncharacterized protein</fullName>
    </submittedName>
</protein>
<gene>
    <name evidence="2" type="ORF">DIT97_05135</name>
</gene>
<evidence type="ECO:0000313" key="3">
    <source>
        <dbReference type="Proteomes" id="UP000263642"/>
    </source>
</evidence>
<organism evidence="2 3">
    <name type="scientific">Gimesia maris</name>
    <dbReference type="NCBI Taxonomy" id="122"/>
    <lineage>
        <taxon>Bacteria</taxon>
        <taxon>Pseudomonadati</taxon>
        <taxon>Planctomycetota</taxon>
        <taxon>Planctomycetia</taxon>
        <taxon>Planctomycetales</taxon>
        <taxon>Planctomycetaceae</taxon>
        <taxon>Gimesia</taxon>
    </lineage>
</organism>
<keyword evidence="1" id="KW-0472">Membrane</keyword>
<name>A0A3D3R0T7_9PLAN</name>
<sequence>GDEPGVYQVLFGPLPEGSYRSFIKNKSGKTDQESVGIAFDVRPQFLENIEVAARPDIMSRIASESEGAVIEDPQPQKFAQEFQEHLSDALPLRTVRFSAWDRWWVLLFVVLIWGTAWGLRRSGGLV</sequence>
<feature type="transmembrane region" description="Helical" evidence="1">
    <location>
        <begin position="103"/>
        <end position="120"/>
    </location>
</feature>
<keyword evidence="1" id="KW-0812">Transmembrane</keyword>
<reference evidence="2 3" key="1">
    <citation type="journal article" date="2018" name="Nat. Biotechnol.">
        <title>A standardized bacterial taxonomy based on genome phylogeny substantially revises the tree of life.</title>
        <authorList>
            <person name="Parks D.H."/>
            <person name="Chuvochina M."/>
            <person name="Waite D.W."/>
            <person name="Rinke C."/>
            <person name="Skarshewski A."/>
            <person name="Chaumeil P.A."/>
            <person name="Hugenholtz P."/>
        </authorList>
    </citation>
    <scope>NUCLEOTIDE SEQUENCE [LARGE SCALE GENOMIC DNA]</scope>
    <source>
        <strain evidence="2">UBA9375</strain>
    </source>
</reference>
<feature type="non-terminal residue" evidence="2">
    <location>
        <position position="1"/>
    </location>
</feature>
<evidence type="ECO:0000256" key="1">
    <source>
        <dbReference type="SAM" id="Phobius"/>
    </source>
</evidence>
<dbReference type="AlphaFoldDB" id="A0A3D3R0T7"/>
<keyword evidence="1" id="KW-1133">Transmembrane helix</keyword>
<accession>A0A3D3R0T7</accession>
<evidence type="ECO:0000313" key="2">
    <source>
        <dbReference type="EMBL" id="HCO22461.1"/>
    </source>
</evidence>
<dbReference type="Proteomes" id="UP000263642">
    <property type="component" value="Unassembled WGS sequence"/>
</dbReference>